<keyword evidence="9" id="KW-0249">Electron transport</keyword>
<accession>A0A0G3HDP9</accession>
<dbReference type="GO" id="GO:0016020">
    <property type="term" value="C:membrane"/>
    <property type="evidence" value="ECO:0007669"/>
    <property type="project" value="UniProtKB-SubCell"/>
</dbReference>
<comment type="similarity">
    <text evidence="2">Belongs to the cytochrome c oxidase subunit 2 family.</text>
</comment>
<evidence type="ECO:0000256" key="14">
    <source>
        <dbReference type="ARBA" id="ARBA00031389"/>
    </source>
</evidence>
<dbReference type="SUPFAM" id="SSF81464">
    <property type="entry name" value="Cytochrome c oxidase subunit II-like, transmembrane region"/>
    <property type="match status" value="1"/>
</dbReference>
<dbReference type="Proteomes" id="UP000035540">
    <property type="component" value="Chromosome"/>
</dbReference>
<comment type="catalytic activity">
    <reaction evidence="16">
        <text>4 Fe(II)-[cytochrome c] + O2 + 8 H(+)(in) = 4 Fe(III)-[cytochrome c] + 2 H2O + 4 H(+)(out)</text>
        <dbReference type="Rhea" id="RHEA:11436"/>
        <dbReference type="Rhea" id="RHEA-COMP:10350"/>
        <dbReference type="Rhea" id="RHEA-COMP:14399"/>
        <dbReference type="ChEBI" id="CHEBI:15377"/>
        <dbReference type="ChEBI" id="CHEBI:15378"/>
        <dbReference type="ChEBI" id="CHEBI:15379"/>
        <dbReference type="ChEBI" id="CHEBI:29033"/>
        <dbReference type="ChEBI" id="CHEBI:29034"/>
        <dbReference type="EC" id="7.1.1.9"/>
    </reaction>
</comment>
<dbReference type="EMBL" id="CP011545">
    <property type="protein sequence ID" value="AKK09247.1"/>
    <property type="molecule type" value="Genomic_DNA"/>
</dbReference>
<evidence type="ECO:0000256" key="13">
    <source>
        <dbReference type="ARBA" id="ARBA00024688"/>
    </source>
</evidence>
<evidence type="ECO:0000256" key="1">
    <source>
        <dbReference type="ARBA" id="ARBA00004141"/>
    </source>
</evidence>
<dbReference type="InterPro" id="IPR045187">
    <property type="entry name" value="CcO_II"/>
</dbReference>
<sequence>MFKDLVWTGRQTHVEQRKKRGLARKAGLGGVMALGGLTLAGCDVAPPESVGKILGMGWPTGITPEATAMYNFWVWVWATAWIIGIIMWILMLVAVFSWSAKKAEKKGKGEFPKQLQYNIPLELVLTIMPIFIVMVLFFFTIQTQHKVVALDKDPQVTVDVTAFQWNWKFGYQNVAAELSPTGSEYNGADAERQALADLSKVDDPETVKNPNPIHGMSKGDQSYLHFNQIETLGTTEEVPVLVLPTNTAIEFQLASGDVAHSFWIPEFLFKRDAYAHPEANQQQRAFQIEAIEEEGAFVGRCAEMCGTYHSMMNFELRAVSPADFRAYMQYRIDNPDAPNSAALESIGQAPYAVSTHPFNSSRQTWDGDNVVDNNANL</sequence>
<dbReference type="Gene3D" id="2.60.40.420">
    <property type="entry name" value="Cupredoxins - blue copper proteins"/>
    <property type="match status" value="1"/>
</dbReference>
<feature type="transmembrane region" description="Helical" evidence="18">
    <location>
        <begin position="72"/>
        <end position="98"/>
    </location>
</feature>
<evidence type="ECO:0000256" key="12">
    <source>
        <dbReference type="ARBA" id="ARBA00023136"/>
    </source>
</evidence>
<feature type="transmembrane region" description="Helical" evidence="18">
    <location>
        <begin position="26"/>
        <end position="46"/>
    </location>
</feature>
<evidence type="ECO:0000313" key="21">
    <source>
        <dbReference type="EMBL" id="AKK09247.1"/>
    </source>
</evidence>
<reference evidence="21 22" key="1">
    <citation type="journal article" date="2015" name="Genome Announc.">
        <title>Complete Genome Sequence of the Type Strain Corynebacterium testudinoris DSM 44614, Recovered from Necrotic Lesions in the Mouth of a Tortoise.</title>
        <authorList>
            <person name="Ruckert C."/>
            <person name="Kriete M."/>
            <person name="Jaenicke S."/>
            <person name="Winkler A."/>
            <person name="Tauch A."/>
        </authorList>
    </citation>
    <scope>NUCLEOTIDE SEQUENCE [LARGE SCALE GENOMIC DNA]</scope>
    <source>
        <strain evidence="21 22">DSM 44614</strain>
    </source>
</reference>
<dbReference type="PROSITE" id="PS50999">
    <property type="entry name" value="COX2_TM"/>
    <property type="match status" value="1"/>
</dbReference>
<dbReference type="PATRIC" id="fig|136857.5.peg.1807"/>
<dbReference type="InterPro" id="IPR002429">
    <property type="entry name" value="CcO_II-like_C"/>
</dbReference>
<keyword evidence="22" id="KW-1185">Reference proteome</keyword>
<dbReference type="EC" id="7.1.1.9" evidence="3"/>
<feature type="domain" description="Cytochrome oxidase subunit II copper A binding" evidence="19">
    <location>
        <begin position="153"/>
        <end position="330"/>
    </location>
</feature>
<name>A0A0G3HDP9_9CORY</name>
<keyword evidence="5" id="KW-0679">Respiratory chain</keyword>
<dbReference type="PROSITE" id="PS50857">
    <property type="entry name" value="COX2_CUA"/>
    <property type="match status" value="1"/>
</dbReference>
<evidence type="ECO:0000259" key="20">
    <source>
        <dbReference type="PROSITE" id="PS50999"/>
    </source>
</evidence>
<evidence type="ECO:0000256" key="11">
    <source>
        <dbReference type="ARBA" id="ARBA00023008"/>
    </source>
</evidence>
<evidence type="ECO:0000256" key="5">
    <source>
        <dbReference type="ARBA" id="ARBA00022660"/>
    </source>
</evidence>
<keyword evidence="6 18" id="KW-0812">Transmembrane</keyword>
<keyword evidence="21" id="KW-0560">Oxidoreductase</keyword>
<dbReference type="GO" id="GO:0016491">
    <property type="term" value="F:oxidoreductase activity"/>
    <property type="evidence" value="ECO:0007669"/>
    <property type="project" value="UniProtKB-KW"/>
</dbReference>
<feature type="domain" description="Cytochrome oxidase subunit II transmembrane region profile" evidence="20">
    <location>
        <begin position="48"/>
        <end position="151"/>
    </location>
</feature>
<keyword evidence="11" id="KW-0186">Copper</keyword>
<keyword evidence="7" id="KW-0479">Metal-binding</keyword>
<feature type="transmembrane region" description="Helical" evidence="18">
    <location>
        <begin position="119"/>
        <end position="141"/>
    </location>
</feature>
<evidence type="ECO:0000256" key="15">
    <source>
        <dbReference type="ARBA" id="ARBA00031399"/>
    </source>
</evidence>
<protein>
    <recommendedName>
        <fullName evidence="3">cytochrome-c oxidase</fullName>
        <ecNumber evidence="3">7.1.1.9</ecNumber>
    </recommendedName>
    <alternativeName>
        <fullName evidence="15">Cytochrome aa3 subunit 2</fullName>
    </alternativeName>
    <alternativeName>
        <fullName evidence="14">Cytochrome c oxidase polypeptide II</fullName>
    </alternativeName>
    <alternativeName>
        <fullName evidence="17">Oxidase aa(3) subunit 2</fullName>
    </alternativeName>
</protein>
<dbReference type="GO" id="GO:0004129">
    <property type="term" value="F:cytochrome-c oxidase activity"/>
    <property type="evidence" value="ECO:0007669"/>
    <property type="project" value="UniProtKB-EC"/>
</dbReference>
<evidence type="ECO:0000256" key="4">
    <source>
        <dbReference type="ARBA" id="ARBA00022448"/>
    </source>
</evidence>
<dbReference type="PANTHER" id="PTHR22888">
    <property type="entry name" value="CYTOCHROME C OXIDASE, SUBUNIT II"/>
    <property type="match status" value="1"/>
</dbReference>
<dbReference type="InterPro" id="IPR036257">
    <property type="entry name" value="Cyt_c_oxidase_su2_TM_sf"/>
</dbReference>
<evidence type="ECO:0000256" key="10">
    <source>
        <dbReference type="ARBA" id="ARBA00022989"/>
    </source>
</evidence>
<dbReference type="PANTHER" id="PTHR22888:SF9">
    <property type="entry name" value="CYTOCHROME C OXIDASE SUBUNIT 2"/>
    <property type="match status" value="1"/>
</dbReference>
<evidence type="ECO:0000256" key="8">
    <source>
        <dbReference type="ARBA" id="ARBA00022967"/>
    </source>
</evidence>
<evidence type="ECO:0000256" key="7">
    <source>
        <dbReference type="ARBA" id="ARBA00022723"/>
    </source>
</evidence>
<dbReference type="InterPro" id="IPR011759">
    <property type="entry name" value="Cyt_c_oxidase_su2_TM_dom"/>
</dbReference>
<evidence type="ECO:0000256" key="16">
    <source>
        <dbReference type="ARBA" id="ARBA00047816"/>
    </source>
</evidence>
<keyword evidence="12 18" id="KW-0472">Membrane</keyword>
<dbReference type="STRING" id="136857.CTEST_09090"/>
<evidence type="ECO:0000256" key="3">
    <source>
        <dbReference type="ARBA" id="ARBA00012949"/>
    </source>
</evidence>
<dbReference type="PROSITE" id="PS00078">
    <property type="entry name" value="COX2"/>
    <property type="match status" value="1"/>
</dbReference>
<dbReference type="GO" id="GO:0042773">
    <property type="term" value="P:ATP synthesis coupled electron transport"/>
    <property type="evidence" value="ECO:0007669"/>
    <property type="project" value="TreeGrafter"/>
</dbReference>
<dbReference type="Gene3D" id="1.10.287.90">
    <property type="match status" value="1"/>
</dbReference>
<evidence type="ECO:0000313" key="22">
    <source>
        <dbReference type="Proteomes" id="UP000035540"/>
    </source>
</evidence>
<dbReference type="InterPro" id="IPR001505">
    <property type="entry name" value="Copper_CuA"/>
</dbReference>
<dbReference type="SUPFAM" id="SSF49503">
    <property type="entry name" value="Cupredoxins"/>
    <property type="match status" value="1"/>
</dbReference>
<dbReference type="PRINTS" id="PR01166">
    <property type="entry name" value="CYCOXIDASEII"/>
</dbReference>
<comment type="function">
    <text evidence="13">Subunits I and II form the functional core of the enzyme complex. Electrons originating in cytochrome c are transferred via heme a and Cu(A) to the binuclear center formed by heme a3 and Cu(B).</text>
</comment>
<proteinExistence type="inferred from homology"/>
<dbReference type="InterPro" id="IPR008972">
    <property type="entry name" value="Cupredoxin"/>
</dbReference>
<keyword evidence="8" id="KW-1278">Translocase</keyword>
<gene>
    <name evidence="21" type="primary">ctaC</name>
    <name evidence="21" type="ORF">CTEST_09090</name>
</gene>
<evidence type="ECO:0000256" key="9">
    <source>
        <dbReference type="ARBA" id="ARBA00022982"/>
    </source>
</evidence>
<evidence type="ECO:0000259" key="19">
    <source>
        <dbReference type="PROSITE" id="PS50857"/>
    </source>
</evidence>
<dbReference type="AlphaFoldDB" id="A0A0G3HDP9"/>
<evidence type="ECO:0000256" key="17">
    <source>
        <dbReference type="ARBA" id="ARBA00050058"/>
    </source>
</evidence>
<reference evidence="22" key="2">
    <citation type="submission" date="2015-05" db="EMBL/GenBank/DDBJ databases">
        <title>Complete genome sequence of Corynebacterium testudinoris DSM 44614, recovered from necrotic lesions in the mouth of a tortoise.</title>
        <authorList>
            <person name="Ruckert C."/>
            <person name="Albersmeier A."/>
            <person name="Winkler A."/>
            <person name="Tauch A."/>
        </authorList>
    </citation>
    <scope>NUCLEOTIDE SEQUENCE [LARGE SCALE GENOMIC DNA]</scope>
    <source>
        <strain evidence="22">DSM 44614</strain>
    </source>
</reference>
<evidence type="ECO:0000256" key="2">
    <source>
        <dbReference type="ARBA" id="ARBA00007866"/>
    </source>
</evidence>
<organism evidence="21 22">
    <name type="scientific">Corynebacterium testudinoris</name>
    <dbReference type="NCBI Taxonomy" id="136857"/>
    <lineage>
        <taxon>Bacteria</taxon>
        <taxon>Bacillati</taxon>
        <taxon>Actinomycetota</taxon>
        <taxon>Actinomycetes</taxon>
        <taxon>Mycobacteriales</taxon>
        <taxon>Corynebacteriaceae</taxon>
        <taxon>Corynebacterium</taxon>
    </lineage>
</organism>
<comment type="subcellular location">
    <subcellularLocation>
        <location evidence="1">Membrane</location>
        <topology evidence="1">Multi-pass membrane protein</topology>
    </subcellularLocation>
</comment>
<keyword evidence="10 18" id="KW-1133">Transmembrane helix</keyword>
<dbReference type="Pfam" id="PF00116">
    <property type="entry name" value="COX2"/>
    <property type="match status" value="1"/>
</dbReference>
<evidence type="ECO:0000256" key="18">
    <source>
        <dbReference type="SAM" id="Phobius"/>
    </source>
</evidence>
<evidence type="ECO:0000256" key="6">
    <source>
        <dbReference type="ARBA" id="ARBA00022692"/>
    </source>
</evidence>
<dbReference type="KEGG" id="cted:CTEST_09090"/>
<keyword evidence="4" id="KW-0813">Transport</keyword>
<dbReference type="GO" id="GO:0005507">
    <property type="term" value="F:copper ion binding"/>
    <property type="evidence" value="ECO:0007669"/>
    <property type="project" value="InterPro"/>
</dbReference>